<name>J3PLC2_GAET3</name>
<keyword evidence="3" id="KW-1185">Reference proteome</keyword>
<dbReference type="HOGENOM" id="CLU_3125168_0_0_1"/>
<reference evidence="2" key="5">
    <citation type="submission" date="2018-04" db="UniProtKB">
        <authorList>
            <consortium name="EnsemblFungi"/>
        </authorList>
    </citation>
    <scope>IDENTIFICATION</scope>
    <source>
        <strain evidence="2">R3-111a-1</strain>
    </source>
</reference>
<reference evidence="1" key="2">
    <citation type="submission" date="2010-07" db="EMBL/GenBank/DDBJ databases">
        <authorList>
            <consortium name="The Broad Institute Genome Sequencing Platform"/>
            <consortium name="Broad Institute Genome Sequencing Center for Infectious Disease"/>
            <person name="Ma L.-J."/>
            <person name="Dead R."/>
            <person name="Young S."/>
            <person name="Zeng Q."/>
            <person name="Koehrsen M."/>
            <person name="Alvarado L."/>
            <person name="Berlin A."/>
            <person name="Chapman S.B."/>
            <person name="Chen Z."/>
            <person name="Freedman E."/>
            <person name="Gellesch M."/>
            <person name="Goldberg J."/>
            <person name="Griggs A."/>
            <person name="Gujja S."/>
            <person name="Heilman E.R."/>
            <person name="Heiman D."/>
            <person name="Hepburn T."/>
            <person name="Howarth C."/>
            <person name="Jen D."/>
            <person name="Larson L."/>
            <person name="Mehta T."/>
            <person name="Neiman D."/>
            <person name="Pearson M."/>
            <person name="Roberts A."/>
            <person name="Saif S."/>
            <person name="Shea T."/>
            <person name="Shenoy N."/>
            <person name="Sisk P."/>
            <person name="Stolte C."/>
            <person name="Sykes S."/>
            <person name="Walk T."/>
            <person name="White J."/>
            <person name="Yandava C."/>
            <person name="Haas B."/>
            <person name="Nusbaum C."/>
            <person name="Birren B."/>
        </authorList>
    </citation>
    <scope>NUCLEOTIDE SEQUENCE</scope>
    <source>
        <strain evidence="1">R3-111a-1</strain>
    </source>
</reference>
<organism evidence="1">
    <name type="scientific">Gaeumannomyces tritici (strain R3-111a-1)</name>
    <name type="common">Wheat and barley take-all root rot fungus</name>
    <name type="synonym">Gaeumannomyces graminis var. tritici</name>
    <dbReference type="NCBI Taxonomy" id="644352"/>
    <lineage>
        <taxon>Eukaryota</taxon>
        <taxon>Fungi</taxon>
        <taxon>Dikarya</taxon>
        <taxon>Ascomycota</taxon>
        <taxon>Pezizomycotina</taxon>
        <taxon>Sordariomycetes</taxon>
        <taxon>Sordariomycetidae</taxon>
        <taxon>Magnaporthales</taxon>
        <taxon>Magnaporthaceae</taxon>
        <taxon>Gaeumannomyces</taxon>
    </lineage>
</organism>
<reference evidence="3" key="1">
    <citation type="submission" date="2010-07" db="EMBL/GenBank/DDBJ databases">
        <title>The genome sequence of Gaeumannomyces graminis var. tritici strain R3-111a-1.</title>
        <authorList>
            <consortium name="The Broad Institute Genome Sequencing Platform"/>
            <person name="Ma L.-J."/>
            <person name="Dead R."/>
            <person name="Young S."/>
            <person name="Zeng Q."/>
            <person name="Koehrsen M."/>
            <person name="Alvarado L."/>
            <person name="Berlin A."/>
            <person name="Chapman S.B."/>
            <person name="Chen Z."/>
            <person name="Freedman E."/>
            <person name="Gellesch M."/>
            <person name="Goldberg J."/>
            <person name="Griggs A."/>
            <person name="Gujja S."/>
            <person name="Heilman E.R."/>
            <person name="Heiman D."/>
            <person name="Hepburn T."/>
            <person name="Howarth C."/>
            <person name="Jen D."/>
            <person name="Larson L."/>
            <person name="Mehta T."/>
            <person name="Neiman D."/>
            <person name="Pearson M."/>
            <person name="Roberts A."/>
            <person name="Saif S."/>
            <person name="Shea T."/>
            <person name="Shenoy N."/>
            <person name="Sisk P."/>
            <person name="Stolte C."/>
            <person name="Sykes S."/>
            <person name="Walk T."/>
            <person name="White J."/>
            <person name="Yandava C."/>
            <person name="Haas B."/>
            <person name="Nusbaum C."/>
            <person name="Birren B."/>
        </authorList>
    </citation>
    <scope>NUCLEOTIDE SEQUENCE [LARGE SCALE GENOMIC DNA]</scope>
    <source>
        <strain evidence="3">R3-111a-1</strain>
    </source>
</reference>
<reference evidence="2" key="4">
    <citation type="journal article" date="2015" name="G3 (Bethesda)">
        <title>Genome sequences of three phytopathogenic species of the Magnaporthaceae family of fungi.</title>
        <authorList>
            <person name="Okagaki L.H."/>
            <person name="Nunes C.C."/>
            <person name="Sailsbery J."/>
            <person name="Clay B."/>
            <person name="Brown D."/>
            <person name="John T."/>
            <person name="Oh Y."/>
            <person name="Young N."/>
            <person name="Fitzgerald M."/>
            <person name="Haas B.J."/>
            <person name="Zeng Q."/>
            <person name="Young S."/>
            <person name="Adiconis X."/>
            <person name="Fan L."/>
            <person name="Levin J.Z."/>
            <person name="Mitchell T.K."/>
            <person name="Okubara P.A."/>
            <person name="Farman M.L."/>
            <person name="Kohn L.M."/>
            <person name="Birren B."/>
            <person name="Ma L.-J."/>
            <person name="Dean R.A."/>
        </authorList>
    </citation>
    <scope>NUCLEOTIDE SEQUENCE</scope>
    <source>
        <strain evidence="2">R3-111a-1</strain>
    </source>
</reference>
<evidence type="ECO:0000313" key="1">
    <source>
        <dbReference type="EMBL" id="EJT68036.1"/>
    </source>
</evidence>
<gene>
    <name evidence="2" type="primary">20354843</name>
    <name evidence="1" type="ORF">GGTG_14385</name>
</gene>
<dbReference type="GeneID" id="20354843"/>
<dbReference type="Proteomes" id="UP000006039">
    <property type="component" value="Unassembled WGS sequence"/>
</dbReference>
<accession>J3PLC2</accession>
<evidence type="ECO:0000313" key="2">
    <source>
        <dbReference type="EnsemblFungi" id="EJT68036"/>
    </source>
</evidence>
<reference evidence="1" key="3">
    <citation type="submission" date="2010-09" db="EMBL/GenBank/DDBJ databases">
        <title>Annotation of Gaeumannomyces graminis var. tritici R3-111a-1.</title>
        <authorList>
            <consortium name="The Broad Institute Genome Sequencing Platform"/>
            <person name="Ma L.-J."/>
            <person name="Dead R."/>
            <person name="Young S.K."/>
            <person name="Zeng Q."/>
            <person name="Gargeya S."/>
            <person name="Fitzgerald M."/>
            <person name="Haas B."/>
            <person name="Abouelleil A."/>
            <person name="Alvarado L."/>
            <person name="Arachchi H.M."/>
            <person name="Berlin A."/>
            <person name="Brown A."/>
            <person name="Chapman S.B."/>
            <person name="Chen Z."/>
            <person name="Dunbar C."/>
            <person name="Freedman E."/>
            <person name="Gearin G."/>
            <person name="Gellesch M."/>
            <person name="Goldberg J."/>
            <person name="Griggs A."/>
            <person name="Gujja S."/>
            <person name="Heiman D."/>
            <person name="Howarth C."/>
            <person name="Larson L."/>
            <person name="Lui A."/>
            <person name="MacDonald P.J.P."/>
            <person name="Mehta T."/>
            <person name="Montmayeur A."/>
            <person name="Murphy C."/>
            <person name="Neiman D."/>
            <person name="Pearson M."/>
            <person name="Priest M."/>
            <person name="Roberts A."/>
            <person name="Saif S."/>
            <person name="Shea T."/>
            <person name="Shenoy N."/>
            <person name="Sisk P."/>
            <person name="Stolte C."/>
            <person name="Sykes S."/>
            <person name="Yandava C."/>
            <person name="Wortman J."/>
            <person name="Nusbaum C."/>
            <person name="Birren B."/>
        </authorList>
    </citation>
    <scope>NUCLEOTIDE SEQUENCE</scope>
    <source>
        <strain evidence="1">R3-111a-1</strain>
    </source>
</reference>
<evidence type="ECO:0000313" key="3">
    <source>
        <dbReference type="Proteomes" id="UP000006039"/>
    </source>
</evidence>
<dbReference type="EMBL" id="GL385739">
    <property type="protein sequence ID" value="EJT68036.1"/>
    <property type="molecule type" value="Genomic_DNA"/>
</dbReference>
<sequence>MPSTITRGYHTDTGPSLAIRLPGHLDRAQPSLPFLRCAQQLSDMRTPSVT</sequence>
<protein>
    <submittedName>
        <fullName evidence="1 2">Uncharacterized protein</fullName>
    </submittedName>
</protein>
<dbReference type="AlphaFoldDB" id="J3PLC2"/>
<proteinExistence type="predicted"/>
<dbReference type="EnsemblFungi" id="EJT68036">
    <property type="protein sequence ID" value="EJT68036"/>
    <property type="gene ID" value="GGTG_14385"/>
</dbReference>
<dbReference type="RefSeq" id="XP_009230576.1">
    <property type="nucleotide sequence ID" value="XM_009232312.1"/>
</dbReference>
<dbReference type="VEuPathDB" id="FungiDB:GGTG_14385"/>